<evidence type="ECO:0000256" key="16">
    <source>
        <dbReference type="ARBA" id="ARBA00022741"/>
    </source>
</evidence>
<comment type="catalytic activity">
    <reaction evidence="39">
        <text>L-glutaminyl-[protein] + (R)-noradrenaline = 5-(R)-noradrenalinyl-L-glutamyl-[protein] + NH4(+)</text>
        <dbReference type="Rhea" id="RHEA:66560"/>
        <dbReference type="Rhea" id="RHEA-COMP:10207"/>
        <dbReference type="Rhea" id="RHEA-COMP:17054"/>
        <dbReference type="ChEBI" id="CHEBI:28938"/>
        <dbReference type="ChEBI" id="CHEBI:30011"/>
        <dbReference type="ChEBI" id="CHEBI:72587"/>
        <dbReference type="ChEBI" id="CHEBI:167178"/>
    </reaction>
    <physiologicalReaction direction="left-to-right" evidence="39">
        <dbReference type="Rhea" id="RHEA:66561"/>
    </physiologicalReaction>
</comment>
<dbReference type="InterPro" id="IPR001102">
    <property type="entry name" value="Transglutaminase_N"/>
</dbReference>
<evidence type="ECO:0000256" key="21">
    <source>
        <dbReference type="ARBA" id="ARBA00023136"/>
    </source>
</evidence>
<accession>A0A6P8EYI3</accession>
<feature type="binding site" evidence="42">
    <location>
        <position position="377"/>
    </location>
    <ligand>
        <name>Ca(2+)</name>
        <dbReference type="ChEBI" id="CHEBI:29108"/>
    </ligand>
</feature>
<dbReference type="RefSeq" id="XP_031417444.1">
    <property type="nucleotide sequence ID" value="XM_031561584.1"/>
</dbReference>
<evidence type="ECO:0000256" key="26">
    <source>
        <dbReference type="ARBA" id="ARBA00036876"/>
    </source>
</evidence>
<keyword evidence="19" id="KW-0496">Mitochondrion</keyword>
<feature type="active site" evidence="41">
    <location>
        <position position="254"/>
    </location>
</feature>
<dbReference type="AlphaFoldDB" id="A0A6P8EYI3"/>
<dbReference type="GO" id="GO:0005886">
    <property type="term" value="C:plasma membrane"/>
    <property type="evidence" value="ECO:0007669"/>
    <property type="project" value="UniProtKB-SubCell"/>
</dbReference>
<evidence type="ECO:0000256" key="29">
    <source>
        <dbReference type="ARBA" id="ARBA00041650"/>
    </source>
</evidence>
<comment type="subcellular location">
    <subcellularLocation>
        <location evidence="3">Cell membrane</location>
    </subcellularLocation>
    <subcellularLocation>
        <location evidence="4">Chromosome</location>
    </subcellularLocation>
    <subcellularLocation>
        <location evidence="6">Cytoplasm</location>
        <location evidence="6">Cytosol</location>
    </subcellularLocation>
    <subcellularLocation>
        <location evidence="2">Mitochondrion</location>
    </subcellularLocation>
    <subcellularLocation>
        <location evidence="1">Nucleus</location>
    </subcellularLocation>
    <subcellularLocation>
        <location evidence="5">Secreted</location>
        <location evidence="5">Extracellular space</location>
        <location evidence="5">Extracellular matrix</location>
    </subcellularLocation>
</comment>
<dbReference type="GO" id="GO:0005634">
    <property type="term" value="C:nucleus"/>
    <property type="evidence" value="ECO:0007669"/>
    <property type="project" value="UniProtKB-SubCell"/>
</dbReference>
<keyword evidence="23" id="KW-0012">Acyltransferase</keyword>
<keyword evidence="9" id="KW-1003">Cell membrane</keyword>
<dbReference type="InterPro" id="IPR036238">
    <property type="entry name" value="Transglutaminase_C_sf"/>
</dbReference>
<comment type="cofactor">
    <cofactor evidence="42">
        <name>Ca(2+)</name>
        <dbReference type="ChEBI" id="CHEBI:29108"/>
    </cofactor>
    <text evidence="42">Binds 1 Ca(2+) ion per subunit.</text>
</comment>
<comment type="catalytic activity">
    <reaction evidence="37">
        <text>L-glutaminyl-[protein] + H2O = L-glutamyl-[protein] + NH4(+)</text>
        <dbReference type="Rhea" id="RHEA:16441"/>
        <dbReference type="Rhea" id="RHEA-COMP:10207"/>
        <dbReference type="Rhea" id="RHEA-COMP:10208"/>
        <dbReference type="ChEBI" id="CHEBI:15377"/>
        <dbReference type="ChEBI" id="CHEBI:28938"/>
        <dbReference type="ChEBI" id="CHEBI:29973"/>
        <dbReference type="ChEBI" id="CHEBI:30011"/>
        <dbReference type="EC" id="3.5.1.44"/>
    </reaction>
    <physiologicalReaction direction="left-to-right" evidence="37">
        <dbReference type="Rhea" id="RHEA:16442"/>
    </physiologicalReaction>
</comment>
<keyword evidence="15 42" id="KW-0479">Metal-binding</keyword>
<evidence type="ECO:0000256" key="5">
    <source>
        <dbReference type="ARBA" id="ARBA00004498"/>
    </source>
</evidence>
<dbReference type="InterPro" id="IPR050779">
    <property type="entry name" value="Transglutaminase"/>
</dbReference>
<comment type="catalytic activity">
    <reaction evidence="38">
        <text>L-glutaminyl-[protein] + histamine = 5-histaminyl-L-glutamyl-[protein] + NH4(+)</text>
        <dbReference type="Rhea" id="RHEA:66564"/>
        <dbReference type="Rhea" id="RHEA-COMP:10207"/>
        <dbReference type="Rhea" id="RHEA-COMP:17056"/>
        <dbReference type="ChEBI" id="CHEBI:28938"/>
        <dbReference type="ChEBI" id="CHEBI:30011"/>
        <dbReference type="ChEBI" id="CHEBI:58432"/>
        <dbReference type="ChEBI" id="CHEBI:167179"/>
    </reaction>
    <physiologicalReaction direction="left-to-right" evidence="38">
        <dbReference type="Rhea" id="RHEA:66565"/>
    </physiologicalReaction>
</comment>
<reference evidence="45" key="1">
    <citation type="submission" date="2025-08" db="UniProtKB">
        <authorList>
            <consortium name="RefSeq"/>
        </authorList>
    </citation>
    <scope>IDENTIFICATION</scope>
</reference>
<sequence length="627" mass="70901">MALDITKLELHVERNNTEHRTNEISVNRLMLRRGQRFQLTLYTTRKVLPETDTVFLTVETGGKGRWKVELVESCSSSFTMGITSPADACVGSYKLSFRLGSENAVPQLLTNLVLLFNPWCAEDWVYLPEEAERQEYVMAEQGIIYTGTRHYIGSRDWNYGQFEEDMVDICMKLLDMNPKCLRDPAEDFSARCNPIYVARVVSAMINSNGDHGVLAGLWQPPYSGGVAPSHWDDSVEILQRWYSSNFSPVKYGQCWVFAAVMCTVLRCLGIPCRVVTNFQSAHDTDKSLTIDEYYSDNGLQPKESPDSVWNFHVWVEGWMKRPDLCGDSTYDGWQVLDPTPQAKSEGVFCCGPCPVKAVLEGHTDLKYDVPFVFAEVNADQVTWMLMRDGTKHRLHTDTSNVGQNISTKAVGADRREDITASYKYPEGSQRERRVYEEAVRRGEMTKWCGVLPAPQVPQKPPKVTLQITETGLAINGKDLELCLTLSSKHSAPRELSVHLIAQAMRYTGVPDCQVWSAVENVRLQPRQDHKIPIWIPFSLYGTKMLDNDSLKVSAVVRDKQHPGEVYFTDEDITLQSLKLNIETQESCEQYSEVTALITFHNRLSVTLKHCSISLKGSGLLFGTMETK</sequence>
<keyword evidence="14" id="KW-0808">Transferase</keyword>
<evidence type="ECO:0000256" key="19">
    <source>
        <dbReference type="ARBA" id="ARBA00023128"/>
    </source>
</evidence>
<dbReference type="GO" id="GO:0046872">
    <property type="term" value="F:metal ion binding"/>
    <property type="evidence" value="ECO:0007669"/>
    <property type="project" value="UniProtKB-KW"/>
</dbReference>
<protein>
    <recommendedName>
        <fullName evidence="28">Protein-glutamine gamma-glutamyltransferase 2</fullName>
        <ecNumber evidence="24">2.3.2.13</ecNumber>
        <ecNumber evidence="27">3.5.1.44</ecNumber>
    </recommendedName>
    <alternativeName>
        <fullName evidence="31">Isopeptidase TGM2</fullName>
    </alternativeName>
    <alternativeName>
        <fullName evidence="33">Protein-glutamine deamidase TGM2</fullName>
    </alternativeName>
    <alternativeName>
        <fullName evidence="32">Protein-glutamine dopaminyltransferase TGM2</fullName>
    </alternativeName>
    <alternativeName>
        <fullName evidence="35">Protein-glutamine histaminyltransferase TGM2</fullName>
    </alternativeName>
    <alternativeName>
        <fullName evidence="36">Protein-glutamine noradrenalinyltransferase TGM2</fullName>
    </alternativeName>
    <alternativeName>
        <fullName evidence="34">Protein-glutamine serotonyltransferase TGM2</fullName>
    </alternativeName>
    <alternativeName>
        <fullName evidence="30">Tissue transglutaminase</fullName>
    </alternativeName>
    <alternativeName>
        <fullName evidence="29">Transglutaminase-2</fullName>
    </alternativeName>
</protein>
<dbReference type="Pfam" id="PF01841">
    <property type="entry name" value="Transglut_core"/>
    <property type="match status" value="1"/>
</dbReference>
<evidence type="ECO:0000256" key="1">
    <source>
        <dbReference type="ARBA" id="ARBA00004123"/>
    </source>
</evidence>
<evidence type="ECO:0000256" key="15">
    <source>
        <dbReference type="ARBA" id="ARBA00022723"/>
    </source>
</evidence>
<evidence type="ECO:0000256" key="27">
    <source>
        <dbReference type="ARBA" id="ARBA00039019"/>
    </source>
</evidence>
<evidence type="ECO:0000256" key="38">
    <source>
        <dbReference type="ARBA" id="ARBA00047876"/>
    </source>
</evidence>
<keyword evidence="11" id="KW-0964">Secreted</keyword>
<dbReference type="GO" id="GO:0003810">
    <property type="term" value="F:protein-glutamine gamma-glutamyltransferase activity"/>
    <property type="evidence" value="ECO:0007669"/>
    <property type="project" value="UniProtKB-EC"/>
</dbReference>
<dbReference type="Gene3D" id="2.60.40.10">
    <property type="entry name" value="Immunoglobulins"/>
    <property type="match status" value="4"/>
</dbReference>
<evidence type="ECO:0000256" key="31">
    <source>
        <dbReference type="ARBA" id="ARBA00042099"/>
    </source>
</evidence>
<dbReference type="FunFam" id="3.90.260.10:FF:000001">
    <property type="entry name" value="Protein-glutamine gamma-glutamyltransferase 2"/>
    <property type="match status" value="1"/>
</dbReference>
<dbReference type="GO" id="GO:0005694">
    <property type="term" value="C:chromosome"/>
    <property type="evidence" value="ECO:0007669"/>
    <property type="project" value="UniProtKB-SubCell"/>
</dbReference>
<evidence type="ECO:0000256" key="32">
    <source>
        <dbReference type="ARBA" id="ARBA00042105"/>
    </source>
</evidence>
<evidence type="ECO:0000256" key="25">
    <source>
        <dbReference type="ARBA" id="ARBA00036377"/>
    </source>
</evidence>
<feature type="domain" description="Transglutaminase-like" evidence="43">
    <location>
        <begin position="246"/>
        <end position="340"/>
    </location>
</feature>
<evidence type="ECO:0000256" key="34">
    <source>
        <dbReference type="ARBA" id="ARBA00042912"/>
    </source>
</evidence>
<dbReference type="InterPro" id="IPR038765">
    <property type="entry name" value="Papain-like_cys_pep_sf"/>
</dbReference>
<evidence type="ECO:0000256" key="12">
    <source>
        <dbReference type="ARBA" id="ARBA00022530"/>
    </source>
</evidence>
<keyword evidence="21" id="KW-0472">Membrane</keyword>
<evidence type="ECO:0000256" key="35">
    <source>
        <dbReference type="ARBA" id="ARBA00043104"/>
    </source>
</evidence>
<keyword evidence="10" id="KW-0963">Cytoplasm</keyword>
<evidence type="ECO:0000259" key="43">
    <source>
        <dbReference type="SMART" id="SM00460"/>
    </source>
</evidence>
<evidence type="ECO:0000313" key="44">
    <source>
        <dbReference type="Proteomes" id="UP000515152"/>
    </source>
</evidence>
<dbReference type="PANTHER" id="PTHR11590:SF6">
    <property type="entry name" value="PROTEIN-GLUTAMINE GAMMA-GLUTAMYLTRANSFERASE 2"/>
    <property type="match status" value="1"/>
</dbReference>
<keyword evidence="12" id="KW-0272">Extracellular matrix</keyword>
<name>A0A6P8EYI3_CLUHA</name>
<evidence type="ECO:0000256" key="10">
    <source>
        <dbReference type="ARBA" id="ARBA00022490"/>
    </source>
</evidence>
<evidence type="ECO:0000256" key="42">
    <source>
        <dbReference type="PIRSR" id="PIRSR000459-2"/>
    </source>
</evidence>
<keyword evidence="20" id="KW-0342">GTP-binding</keyword>
<evidence type="ECO:0000256" key="6">
    <source>
        <dbReference type="ARBA" id="ARBA00004514"/>
    </source>
</evidence>
<dbReference type="GO" id="GO:0007399">
    <property type="term" value="P:nervous system development"/>
    <property type="evidence" value="ECO:0007669"/>
    <property type="project" value="UniProtKB-ARBA"/>
</dbReference>
<evidence type="ECO:0000256" key="39">
    <source>
        <dbReference type="ARBA" id="ARBA00048230"/>
    </source>
</evidence>
<keyword evidence="13" id="KW-0645">Protease</keyword>
<dbReference type="EC" id="2.3.2.13" evidence="24"/>
<dbReference type="Pfam" id="PF00927">
    <property type="entry name" value="Transglut_C"/>
    <property type="match status" value="1"/>
</dbReference>
<evidence type="ECO:0000256" key="24">
    <source>
        <dbReference type="ARBA" id="ARBA00024222"/>
    </source>
</evidence>
<comment type="catalytic activity">
    <reaction evidence="40">
        <text>L-glutaminyl-[protein] + dopamine = 5-dopaminyl-L-glutamyl-[protein] + NH4(+)</text>
        <dbReference type="Rhea" id="RHEA:66556"/>
        <dbReference type="Rhea" id="RHEA-COMP:10207"/>
        <dbReference type="Rhea" id="RHEA-COMP:17053"/>
        <dbReference type="ChEBI" id="CHEBI:28938"/>
        <dbReference type="ChEBI" id="CHEBI:30011"/>
        <dbReference type="ChEBI" id="CHEBI:59905"/>
        <dbReference type="ChEBI" id="CHEBI:167175"/>
    </reaction>
    <physiologicalReaction direction="left-to-right" evidence="40">
        <dbReference type="Rhea" id="RHEA:66557"/>
    </physiologicalReaction>
</comment>
<evidence type="ECO:0000256" key="17">
    <source>
        <dbReference type="ARBA" id="ARBA00022801"/>
    </source>
</evidence>
<dbReference type="SMART" id="SM00460">
    <property type="entry name" value="TGc"/>
    <property type="match status" value="1"/>
</dbReference>
<comment type="catalytic activity">
    <reaction evidence="26">
        <text>L-glutaminyl-[protein] + L-lysyl-[protein] = [protein]-L-lysyl-N(6)-5-L-glutamyl-[protein] + NH4(+)</text>
        <dbReference type="Rhea" id="RHEA:54816"/>
        <dbReference type="Rhea" id="RHEA-COMP:9752"/>
        <dbReference type="Rhea" id="RHEA-COMP:10207"/>
        <dbReference type="Rhea" id="RHEA-COMP:14005"/>
        <dbReference type="ChEBI" id="CHEBI:28938"/>
        <dbReference type="ChEBI" id="CHEBI:29969"/>
        <dbReference type="ChEBI" id="CHEBI:30011"/>
        <dbReference type="ChEBI" id="CHEBI:138370"/>
        <dbReference type="EC" id="2.3.2.13"/>
    </reaction>
    <physiologicalReaction direction="left-to-right" evidence="26">
        <dbReference type="Rhea" id="RHEA:54817"/>
    </physiologicalReaction>
</comment>
<dbReference type="EC" id="3.5.1.44" evidence="27"/>
<evidence type="ECO:0000256" key="28">
    <source>
        <dbReference type="ARBA" id="ARBA00040561"/>
    </source>
</evidence>
<evidence type="ECO:0000256" key="22">
    <source>
        <dbReference type="ARBA" id="ARBA00023242"/>
    </source>
</evidence>
<evidence type="ECO:0000256" key="13">
    <source>
        <dbReference type="ARBA" id="ARBA00022670"/>
    </source>
</evidence>
<evidence type="ECO:0000256" key="8">
    <source>
        <dbReference type="ARBA" id="ARBA00022454"/>
    </source>
</evidence>
<evidence type="ECO:0000313" key="45">
    <source>
        <dbReference type="RefSeq" id="XP_031417444.1"/>
    </source>
</evidence>
<dbReference type="InterPro" id="IPR036985">
    <property type="entry name" value="Transglutaminase-like_sf"/>
</dbReference>
<dbReference type="PROSITE" id="PS00547">
    <property type="entry name" value="TRANSGLUTAMINASES"/>
    <property type="match status" value="1"/>
</dbReference>
<dbReference type="InterPro" id="IPR013808">
    <property type="entry name" value="Transglutaminase_AS"/>
</dbReference>
<keyword evidence="22" id="KW-0539">Nucleus</keyword>
<dbReference type="Pfam" id="PF00868">
    <property type="entry name" value="Transglut_N"/>
    <property type="match status" value="1"/>
</dbReference>
<feature type="binding site" evidence="42">
    <location>
        <position position="431"/>
    </location>
    <ligand>
        <name>Ca(2+)</name>
        <dbReference type="ChEBI" id="CHEBI:29108"/>
    </ligand>
</feature>
<dbReference type="GO" id="GO:0005829">
    <property type="term" value="C:cytosol"/>
    <property type="evidence" value="ECO:0007669"/>
    <property type="project" value="UniProtKB-SubCell"/>
</dbReference>
<dbReference type="PIRSF" id="PIRSF000459">
    <property type="entry name" value="TGM_EBP42"/>
    <property type="match status" value="1"/>
</dbReference>
<dbReference type="InterPro" id="IPR013783">
    <property type="entry name" value="Ig-like_fold"/>
</dbReference>
<dbReference type="GO" id="GO:0008233">
    <property type="term" value="F:peptidase activity"/>
    <property type="evidence" value="ECO:0007669"/>
    <property type="project" value="UniProtKB-KW"/>
</dbReference>
<keyword evidence="18 42" id="KW-0106">Calcium</keyword>
<proteinExistence type="inferred from homology"/>
<evidence type="ECO:0000256" key="3">
    <source>
        <dbReference type="ARBA" id="ARBA00004236"/>
    </source>
</evidence>
<gene>
    <name evidence="45" type="primary">LOC105910508</name>
</gene>
<evidence type="ECO:0000256" key="37">
    <source>
        <dbReference type="ARBA" id="ARBA00047868"/>
    </source>
</evidence>
<keyword evidence="17" id="KW-0378">Hydrolase</keyword>
<evidence type="ECO:0000256" key="2">
    <source>
        <dbReference type="ARBA" id="ARBA00004173"/>
    </source>
</evidence>
<dbReference type="InterPro" id="IPR002931">
    <property type="entry name" value="Transglutaminase-like"/>
</dbReference>
<keyword evidence="44" id="KW-1185">Reference proteome</keyword>
<comment type="similarity">
    <text evidence="7">Belongs to the transglutaminase superfamily. Transglutaminase family.</text>
</comment>
<feature type="binding site" evidence="42">
    <location>
        <position position="426"/>
    </location>
    <ligand>
        <name>Ca(2+)</name>
        <dbReference type="ChEBI" id="CHEBI:29108"/>
    </ligand>
</feature>
<dbReference type="GO" id="GO:0050568">
    <property type="term" value="F:protein-glutamine glutaminase activity"/>
    <property type="evidence" value="ECO:0007669"/>
    <property type="project" value="UniProtKB-EC"/>
</dbReference>
<evidence type="ECO:0000256" key="30">
    <source>
        <dbReference type="ARBA" id="ARBA00041677"/>
    </source>
</evidence>
<evidence type="ECO:0000256" key="40">
    <source>
        <dbReference type="ARBA" id="ARBA00048365"/>
    </source>
</evidence>
<comment type="catalytic activity">
    <reaction evidence="25">
        <text>L-glutaminyl-[protein] + serotonin = 5-serotonyl-L-glutamyl-[protein] + NH4(+)</text>
        <dbReference type="Rhea" id="RHEA:66552"/>
        <dbReference type="Rhea" id="RHEA-COMP:10207"/>
        <dbReference type="Rhea" id="RHEA-COMP:17052"/>
        <dbReference type="ChEBI" id="CHEBI:28938"/>
        <dbReference type="ChEBI" id="CHEBI:30011"/>
        <dbReference type="ChEBI" id="CHEBI:167174"/>
        <dbReference type="ChEBI" id="CHEBI:350546"/>
    </reaction>
    <physiologicalReaction direction="left-to-right" evidence="25">
        <dbReference type="Rhea" id="RHEA:66553"/>
    </physiologicalReaction>
</comment>
<evidence type="ECO:0000256" key="18">
    <source>
        <dbReference type="ARBA" id="ARBA00022837"/>
    </source>
</evidence>
<dbReference type="InterPro" id="IPR008958">
    <property type="entry name" value="Transglutaminase_C"/>
</dbReference>
<dbReference type="SUPFAM" id="SSF49309">
    <property type="entry name" value="Transglutaminase, two C-terminal domains"/>
    <property type="match status" value="2"/>
</dbReference>
<dbReference type="OrthoDB" id="437511at2759"/>
<evidence type="ECO:0000256" key="41">
    <source>
        <dbReference type="PIRSR" id="PIRSR000459-1"/>
    </source>
</evidence>
<organism evidence="44 45">
    <name type="scientific">Clupea harengus</name>
    <name type="common">Atlantic herring</name>
    <dbReference type="NCBI Taxonomy" id="7950"/>
    <lineage>
        <taxon>Eukaryota</taxon>
        <taxon>Metazoa</taxon>
        <taxon>Chordata</taxon>
        <taxon>Craniata</taxon>
        <taxon>Vertebrata</taxon>
        <taxon>Euteleostomi</taxon>
        <taxon>Actinopterygii</taxon>
        <taxon>Neopterygii</taxon>
        <taxon>Teleostei</taxon>
        <taxon>Clupei</taxon>
        <taxon>Clupeiformes</taxon>
        <taxon>Clupeoidei</taxon>
        <taxon>Clupeidae</taxon>
        <taxon>Clupea</taxon>
    </lineage>
</organism>
<feature type="active site" evidence="41">
    <location>
        <position position="312"/>
    </location>
</feature>
<keyword evidence="8" id="KW-0158">Chromosome</keyword>
<evidence type="ECO:0000256" key="23">
    <source>
        <dbReference type="ARBA" id="ARBA00023315"/>
    </source>
</evidence>
<dbReference type="InterPro" id="IPR014756">
    <property type="entry name" value="Ig_E-set"/>
</dbReference>
<evidence type="ECO:0000256" key="11">
    <source>
        <dbReference type="ARBA" id="ARBA00022525"/>
    </source>
</evidence>
<keyword evidence="16" id="KW-0547">Nucleotide-binding</keyword>
<evidence type="ECO:0000256" key="36">
    <source>
        <dbReference type="ARBA" id="ARBA00043138"/>
    </source>
</evidence>
<evidence type="ECO:0000256" key="9">
    <source>
        <dbReference type="ARBA" id="ARBA00022475"/>
    </source>
</evidence>
<feature type="active site" evidence="41">
    <location>
        <position position="337"/>
    </location>
</feature>
<dbReference type="PANTHER" id="PTHR11590">
    <property type="entry name" value="PROTEIN-GLUTAMINE GAMMA-GLUTAMYLTRANSFERASE"/>
    <property type="match status" value="1"/>
</dbReference>
<dbReference type="GeneID" id="105910508"/>
<dbReference type="Proteomes" id="UP000515152">
    <property type="component" value="Chromosome 23"/>
</dbReference>
<dbReference type="InterPro" id="IPR023608">
    <property type="entry name" value="Transglutaminase_animal"/>
</dbReference>
<evidence type="ECO:0000256" key="20">
    <source>
        <dbReference type="ARBA" id="ARBA00023134"/>
    </source>
</evidence>
<evidence type="ECO:0000256" key="7">
    <source>
        <dbReference type="ARBA" id="ARBA00005968"/>
    </source>
</evidence>
<evidence type="ECO:0000256" key="4">
    <source>
        <dbReference type="ARBA" id="ARBA00004286"/>
    </source>
</evidence>
<feature type="binding site" evidence="42">
    <location>
        <position position="379"/>
    </location>
    <ligand>
        <name>Ca(2+)</name>
        <dbReference type="ChEBI" id="CHEBI:29108"/>
    </ligand>
</feature>
<evidence type="ECO:0000256" key="14">
    <source>
        <dbReference type="ARBA" id="ARBA00022679"/>
    </source>
</evidence>
<dbReference type="SUPFAM" id="SSF54001">
    <property type="entry name" value="Cysteine proteinases"/>
    <property type="match status" value="1"/>
</dbReference>
<dbReference type="SUPFAM" id="SSF81296">
    <property type="entry name" value="E set domains"/>
    <property type="match status" value="1"/>
</dbReference>
<dbReference type="GO" id="GO:0006508">
    <property type="term" value="P:proteolysis"/>
    <property type="evidence" value="ECO:0007669"/>
    <property type="project" value="UniProtKB-KW"/>
</dbReference>
<dbReference type="GO" id="GO:0005739">
    <property type="term" value="C:mitochondrion"/>
    <property type="evidence" value="ECO:0007669"/>
    <property type="project" value="UniProtKB-SubCell"/>
</dbReference>
<dbReference type="KEGG" id="char:105910508"/>
<dbReference type="GO" id="GO:0005525">
    <property type="term" value="F:GTP binding"/>
    <property type="evidence" value="ECO:0007669"/>
    <property type="project" value="UniProtKB-KW"/>
</dbReference>
<dbReference type="Gene3D" id="3.90.260.10">
    <property type="entry name" value="Transglutaminase-like"/>
    <property type="match status" value="1"/>
</dbReference>
<evidence type="ECO:0000256" key="33">
    <source>
        <dbReference type="ARBA" id="ARBA00042239"/>
    </source>
</evidence>